<evidence type="ECO:0000256" key="2">
    <source>
        <dbReference type="ARBA" id="ARBA00008929"/>
    </source>
</evidence>
<reference evidence="8 9" key="1">
    <citation type="submission" date="2016-06" db="EMBL/GenBank/DDBJ databases">
        <title>Discovery of anaerobic lithoheterotrophic haloarchaeon capable of sulfur respiration by hydrogen and formate.</title>
        <authorList>
            <person name="Sorokin D.Y."/>
            <person name="Kublanov I.V."/>
            <person name="Roman P."/>
            <person name="Sinninghe Damste J.S."/>
            <person name="Golyshin P.N."/>
            <person name="Rojo D."/>
            <person name="Ciordia S."/>
            <person name="Mena Md.C."/>
            <person name="Ferrer M."/>
            <person name="Smedile F."/>
            <person name="Messina E."/>
            <person name="La Cono V."/>
            <person name="Yakimov M.M."/>
        </authorList>
    </citation>
    <scope>NUCLEOTIDE SEQUENCE [LARGE SCALE GENOMIC DNA]</scope>
    <source>
        <strain evidence="8 9">HTSR1</strain>
    </source>
</reference>
<keyword evidence="4 7" id="KW-0812">Transmembrane</keyword>
<evidence type="ECO:0000256" key="1">
    <source>
        <dbReference type="ARBA" id="ARBA00004651"/>
    </source>
</evidence>
<evidence type="ECO:0000256" key="5">
    <source>
        <dbReference type="ARBA" id="ARBA00022989"/>
    </source>
</evidence>
<dbReference type="KEGG" id="halh:HTSR_1697"/>
<protein>
    <submittedName>
        <fullName evidence="8">Polysulfide reductase NrfD</fullName>
    </submittedName>
</protein>
<feature type="transmembrane region" description="Helical" evidence="7">
    <location>
        <begin position="102"/>
        <end position="125"/>
    </location>
</feature>
<dbReference type="RefSeq" id="WP_070365529.1">
    <property type="nucleotide sequence ID" value="NZ_CP016070.1"/>
</dbReference>
<feature type="transmembrane region" description="Helical" evidence="7">
    <location>
        <begin position="287"/>
        <end position="313"/>
    </location>
</feature>
<evidence type="ECO:0000313" key="8">
    <source>
        <dbReference type="EMBL" id="AOW80867.1"/>
    </source>
</evidence>
<name>A0A1D8S686_9EURY</name>
<organism evidence="8 9">
    <name type="scientific">Halodesulfurarchaeum formicicum</name>
    <dbReference type="NCBI Taxonomy" id="1873524"/>
    <lineage>
        <taxon>Archaea</taxon>
        <taxon>Methanobacteriati</taxon>
        <taxon>Methanobacteriota</taxon>
        <taxon>Stenosarchaea group</taxon>
        <taxon>Halobacteria</taxon>
        <taxon>Halobacteriales</taxon>
        <taxon>Halobacteriaceae</taxon>
        <taxon>Halodesulfurarchaeum</taxon>
    </lineage>
</organism>
<evidence type="ECO:0000313" key="9">
    <source>
        <dbReference type="Proteomes" id="UP000185608"/>
    </source>
</evidence>
<dbReference type="PANTHER" id="PTHR34856:SF2">
    <property type="entry name" value="PROTEIN NRFD"/>
    <property type="match status" value="1"/>
</dbReference>
<dbReference type="AlphaFoldDB" id="A0A1D8S686"/>
<keyword evidence="5 7" id="KW-1133">Transmembrane helix</keyword>
<dbReference type="EMBL" id="CP016070">
    <property type="protein sequence ID" value="AOW80867.1"/>
    <property type="molecule type" value="Genomic_DNA"/>
</dbReference>
<dbReference type="GO" id="GO:0005886">
    <property type="term" value="C:plasma membrane"/>
    <property type="evidence" value="ECO:0007669"/>
    <property type="project" value="UniProtKB-SubCell"/>
</dbReference>
<evidence type="ECO:0000256" key="7">
    <source>
        <dbReference type="SAM" id="Phobius"/>
    </source>
</evidence>
<dbReference type="Pfam" id="PF03916">
    <property type="entry name" value="NrfD"/>
    <property type="match status" value="1"/>
</dbReference>
<comment type="subcellular location">
    <subcellularLocation>
        <location evidence="1">Cell membrane</location>
        <topology evidence="1">Multi-pass membrane protein</topology>
    </subcellularLocation>
</comment>
<dbReference type="Gene3D" id="1.20.1630.10">
    <property type="entry name" value="Formate dehydrogenase/DMSO reductase domain"/>
    <property type="match status" value="1"/>
</dbReference>
<evidence type="ECO:0000256" key="6">
    <source>
        <dbReference type="ARBA" id="ARBA00023136"/>
    </source>
</evidence>
<feature type="transmembrane region" description="Helical" evidence="7">
    <location>
        <begin position="334"/>
        <end position="353"/>
    </location>
</feature>
<dbReference type="STRING" id="1873524.HSR6_1766"/>
<dbReference type="GeneID" id="29829684"/>
<feature type="transmembrane region" description="Helical" evidence="7">
    <location>
        <begin position="243"/>
        <end position="263"/>
    </location>
</feature>
<feature type="transmembrane region" description="Helical" evidence="7">
    <location>
        <begin position="64"/>
        <end position="82"/>
    </location>
</feature>
<feature type="transmembrane region" description="Helical" evidence="7">
    <location>
        <begin position="207"/>
        <end position="231"/>
    </location>
</feature>
<proteinExistence type="inferred from homology"/>
<sequence>MLAAESGVIWVPRVHWGLFIATYLFLGGVSGGSYVTSVSAQLIRGRASSDVEWQSRDETSRWGSLLSVVAIGVGTGALLYHLGAPLRAFTFAWNFTNYGSWLVIGTWLIVVFSTLATLDLVWNFFGSEKQGRTSGSFFVRRILGWIAVGGEPVVLNILDRFSDITKPPQKLHTAIRVVGAFLGMGVIIYTSMLLSDLWTCPLWNRTYLPPLFLMSGISTGLAATVAMPAIFDGLTETVHQYSLADDALIVVELGILLAFYNFLQARTGCMASQATVESLNSVFSMPFWVGVVGLGLLTPLAMSLVMTGASALFDLDERSHTWHQIFRAGYVLKYSLVLVGGFFLRYVIIFAAVKLPLTVA</sequence>
<dbReference type="PANTHER" id="PTHR34856">
    <property type="entry name" value="PROTEIN NRFD"/>
    <property type="match status" value="1"/>
</dbReference>
<comment type="similarity">
    <text evidence="2">Belongs to the NrfD family.</text>
</comment>
<accession>A0A1D8S686</accession>
<gene>
    <name evidence="8" type="ORF">HTSR_1697</name>
</gene>
<feature type="transmembrane region" description="Helical" evidence="7">
    <location>
        <begin position="174"/>
        <end position="195"/>
    </location>
</feature>
<feature type="transmembrane region" description="Helical" evidence="7">
    <location>
        <begin position="20"/>
        <end position="43"/>
    </location>
</feature>
<evidence type="ECO:0000256" key="4">
    <source>
        <dbReference type="ARBA" id="ARBA00022692"/>
    </source>
</evidence>
<keyword evidence="6 7" id="KW-0472">Membrane</keyword>
<dbReference type="InterPro" id="IPR005614">
    <property type="entry name" value="NrfD-like"/>
</dbReference>
<evidence type="ECO:0000256" key="3">
    <source>
        <dbReference type="ARBA" id="ARBA00022475"/>
    </source>
</evidence>
<keyword evidence="3" id="KW-1003">Cell membrane</keyword>
<dbReference type="InterPro" id="IPR052049">
    <property type="entry name" value="Electron_transfer_protein"/>
</dbReference>
<dbReference type="Proteomes" id="UP000185608">
    <property type="component" value="Chromosome"/>
</dbReference>